<evidence type="ECO:0000259" key="1">
    <source>
        <dbReference type="Pfam" id="PF17295"/>
    </source>
</evidence>
<sequence>MSYTGKEAFDEIRNLQSEIKKIVDKFGYDGEDIIYDHSPDNNMYTDECRIMLNKMDDVVRNIRYLEKPIRDEGILRHNSDGRYEFESGTYFTSGDSIEILEDEGDYSRWNATRIEHNGEDYYAVSLGKDISINGKRARCR</sequence>
<name>A0A9X2DTD1_9BACI</name>
<evidence type="ECO:0000313" key="3">
    <source>
        <dbReference type="Proteomes" id="UP001139179"/>
    </source>
</evidence>
<dbReference type="RefSeq" id="WP_251224738.1">
    <property type="nucleotide sequence ID" value="NZ_JAMBOL010000027.1"/>
</dbReference>
<evidence type="ECO:0000313" key="2">
    <source>
        <dbReference type="EMBL" id="MCM3716058.1"/>
    </source>
</evidence>
<dbReference type="Gene3D" id="2.40.10.390">
    <property type="match status" value="1"/>
</dbReference>
<dbReference type="Pfam" id="PF17295">
    <property type="entry name" value="DUF5348"/>
    <property type="match status" value="1"/>
</dbReference>
<accession>A0A9X2DTD1</accession>
<feature type="domain" description="DUF5348" evidence="1">
    <location>
        <begin position="73"/>
        <end position="127"/>
    </location>
</feature>
<dbReference type="AlphaFoldDB" id="A0A9X2DTD1"/>
<comment type="caution">
    <text evidence="2">The sequence shown here is derived from an EMBL/GenBank/DDBJ whole genome shotgun (WGS) entry which is preliminary data.</text>
</comment>
<protein>
    <submittedName>
        <fullName evidence="2">DUF5348 domain-containing protein</fullName>
    </submittedName>
</protein>
<dbReference type="InterPro" id="IPR035255">
    <property type="entry name" value="DUF5348"/>
</dbReference>
<proteinExistence type="predicted"/>
<keyword evidence="3" id="KW-1185">Reference proteome</keyword>
<dbReference type="Proteomes" id="UP001139179">
    <property type="component" value="Unassembled WGS sequence"/>
</dbReference>
<dbReference type="EMBL" id="JAMBOL010000027">
    <property type="protein sequence ID" value="MCM3716058.1"/>
    <property type="molecule type" value="Genomic_DNA"/>
</dbReference>
<reference evidence="2" key="1">
    <citation type="submission" date="2022-05" db="EMBL/GenBank/DDBJ databases">
        <title>Comparative Genomics of Spacecraft Associated Microbes.</title>
        <authorList>
            <person name="Tran M.T."/>
            <person name="Wright A."/>
            <person name="Seuylemezian A."/>
            <person name="Eisen J."/>
            <person name="Coil D."/>
        </authorList>
    </citation>
    <scope>NUCLEOTIDE SEQUENCE</scope>
    <source>
        <strain evidence="2">214.1.1</strain>
    </source>
</reference>
<gene>
    <name evidence="2" type="ORF">M3202_18560</name>
</gene>
<organism evidence="2 3">
    <name type="scientific">Halalkalibacter oceani</name>
    <dbReference type="NCBI Taxonomy" id="1653776"/>
    <lineage>
        <taxon>Bacteria</taxon>
        <taxon>Bacillati</taxon>
        <taxon>Bacillota</taxon>
        <taxon>Bacilli</taxon>
        <taxon>Bacillales</taxon>
        <taxon>Bacillaceae</taxon>
        <taxon>Halalkalibacter</taxon>
    </lineage>
</organism>